<keyword evidence="1" id="KW-0863">Zinc-finger</keyword>
<evidence type="ECO:0000313" key="4">
    <source>
        <dbReference type="EMBL" id="KAH3799083.1"/>
    </source>
</evidence>
<feature type="domain" description="CCHC-type" evidence="3">
    <location>
        <begin position="56"/>
        <end position="72"/>
    </location>
</feature>
<evidence type="ECO:0000313" key="5">
    <source>
        <dbReference type="Proteomes" id="UP000828390"/>
    </source>
</evidence>
<organism evidence="4 5">
    <name type="scientific">Dreissena polymorpha</name>
    <name type="common">Zebra mussel</name>
    <name type="synonym">Mytilus polymorpha</name>
    <dbReference type="NCBI Taxonomy" id="45954"/>
    <lineage>
        <taxon>Eukaryota</taxon>
        <taxon>Metazoa</taxon>
        <taxon>Spiralia</taxon>
        <taxon>Lophotrochozoa</taxon>
        <taxon>Mollusca</taxon>
        <taxon>Bivalvia</taxon>
        <taxon>Autobranchia</taxon>
        <taxon>Heteroconchia</taxon>
        <taxon>Euheterodonta</taxon>
        <taxon>Imparidentia</taxon>
        <taxon>Neoheterodontei</taxon>
        <taxon>Myida</taxon>
        <taxon>Dreissenoidea</taxon>
        <taxon>Dreissenidae</taxon>
        <taxon>Dreissena</taxon>
    </lineage>
</organism>
<evidence type="ECO:0000256" key="2">
    <source>
        <dbReference type="SAM" id="MobiDB-lite"/>
    </source>
</evidence>
<keyword evidence="1" id="KW-0862">Zinc</keyword>
<reference evidence="4" key="2">
    <citation type="submission" date="2020-11" db="EMBL/GenBank/DDBJ databases">
        <authorList>
            <person name="McCartney M.A."/>
            <person name="Auch B."/>
            <person name="Kono T."/>
            <person name="Mallez S."/>
            <person name="Becker A."/>
            <person name="Gohl D.M."/>
            <person name="Silverstein K.A.T."/>
            <person name="Koren S."/>
            <person name="Bechman K.B."/>
            <person name="Herman A."/>
            <person name="Abrahante J.E."/>
            <person name="Garbe J."/>
        </authorList>
    </citation>
    <scope>NUCLEOTIDE SEQUENCE</scope>
    <source>
        <strain evidence="4">Duluth1</strain>
        <tissue evidence="4">Whole animal</tissue>
    </source>
</reference>
<gene>
    <name evidence="4" type="ORF">DPMN_152686</name>
</gene>
<keyword evidence="1" id="KW-0479">Metal-binding</keyword>
<dbReference type="GO" id="GO:0008270">
    <property type="term" value="F:zinc ion binding"/>
    <property type="evidence" value="ECO:0007669"/>
    <property type="project" value="UniProtKB-KW"/>
</dbReference>
<dbReference type="SMART" id="SM00343">
    <property type="entry name" value="ZnF_C2HC"/>
    <property type="match status" value="2"/>
</dbReference>
<dbReference type="InterPro" id="IPR001878">
    <property type="entry name" value="Znf_CCHC"/>
</dbReference>
<dbReference type="EMBL" id="JAIWYP010000007">
    <property type="protein sequence ID" value="KAH3799083.1"/>
    <property type="molecule type" value="Genomic_DNA"/>
</dbReference>
<dbReference type="Pfam" id="PF00098">
    <property type="entry name" value="zf-CCHC"/>
    <property type="match status" value="1"/>
</dbReference>
<evidence type="ECO:0000256" key="1">
    <source>
        <dbReference type="PROSITE-ProRule" id="PRU00047"/>
    </source>
</evidence>
<accession>A0A9D4J860</accession>
<reference evidence="4" key="1">
    <citation type="journal article" date="2019" name="bioRxiv">
        <title>The Genome of the Zebra Mussel, Dreissena polymorpha: A Resource for Invasive Species Research.</title>
        <authorList>
            <person name="McCartney M.A."/>
            <person name="Auch B."/>
            <person name="Kono T."/>
            <person name="Mallez S."/>
            <person name="Zhang Y."/>
            <person name="Obille A."/>
            <person name="Becker A."/>
            <person name="Abrahante J.E."/>
            <person name="Garbe J."/>
            <person name="Badalamenti J.P."/>
            <person name="Herman A."/>
            <person name="Mangelson H."/>
            <person name="Liachko I."/>
            <person name="Sullivan S."/>
            <person name="Sone E.D."/>
            <person name="Koren S."/>
            <person name="Silverstein K.A.T."/>
            <person name="Beckman K.B."/>
            <person name="Gohl D.M."/>
        </authorList>
    </citation>
    <scope>NUCLEOTIDE SEQUENCE</scope>
    <source>
        <strain evidence="4">Duluth1</strain>
        <tissue evidence="4">Whole animal</tissue>
    </source>
</reference>
<evidence type="ECO:0000259" key="3">
    <source>
        <dbReference type="PROSITE" id="PS50158"/>
    </source>
</evidence>
<dbReference type="PROSITE" id="PS50158">
    <property type="entry name" value="ZF_CCHC"/>
    <property type="match status" value="1"/>
</dbReference>
<dbReference type="GO" id="GO:0003676">
    <property type="term" value="F:nucleic acid binding"/>
    <property type="evidence" value="ECO:0007669"/>
    <property type="project" value="InterPro"/>
</dbReference>
<dbReference type="SUPFAM" id="SSF57756">
    <property type="entry name" value="Retrovirus zinc finger-like domains"/>
    <property type="match status" value="1"/>
</dbReference>
<name>A0A9D4J860_DREPO</name>
<dbReference type="AlphaFoldDB" id="A0A9D4J860"/>
<keyword evidence="5" id="KW-1185">Reference proteome</keyword>
<comment type="caution">
    <text evidence="4">The sequence shown here is derived from an EMBL/GenBank/DDBJ whole genome shotgun (WGS) entry which is preliminary data.</text>
</comment>
<sequence length="99" mass="11121">MDLVMRKLDQLFTRPARSPSPSPARRQCLNCNETGNFKRDCAKLRSRIPSPVKGDRCYHCNELGHMARDCSKPAIDRAVDTARDGRKVSFADLNDKGSV</sequence>
<dbReference type="Proteomes" id="UP000828390">
    <property type="component" value="Unassembled WGS sequence"/>
</dbReference>
<dbReference type="InterPro" id="IPR036875">
    <property type="entry name" value="Znf_CCHC_sf"/>
</dbReference>
<protein>
    <recommendedName>
        <fullName evidence="3">CCHC-type domain-containing protein</fullName>
    </recommendedName>
</protein>
<dbReference type="Gene3D" id="4.10.60.10">
    <property type="entry name" value="Zinc finger, CCHC-type"/>
    <property type="match status" value="2"/>
</dbReference>
<proteinExistence type="predicted"/>
<feature type="compositionally biased region" description="Low complexity" evidence="2">
    <location>
        <begin position="14"/>
        <end position="26"/>
    </location>
</feature>
<feature type="region of interest" description="Disordered" evidence="2">
    <location>
        <begin position="1"/>
        <end position="29"/>
    </location>
</feature>